<evidence type="ECO:0000256" key="1">
    <source>
        <dbReference type="SAM" id="MobiDB-lite"/>
    </source>
</evidence>
<dbReference type="GO" id="GO:0006360">
    <property type="term" value="P:transcription by RNA polymerase I"/>
    <property type="evidence" value="ECO:0007669"/>
    <property type="project" value="InterPro"/>
</dbReference>
<organism evidence="2 3">
    <name type="scientific">Agaricus bisporus var. burnettii</name>
    <dbReference type="NCBI Taxonomy" id="192524"/>
    <lineage>
        <taxon>Eukaryota</taxon>
        <taxon>Fungi</taxon>
        <taxon>Dikarya</taxon>
        <taxon>Basidiomycota</taxon>
        <taxon>Agaricomycotina</taxon>
        <taxon>Agaricomycetes</taxon>
        <taxon>Agaricomycetidae</taxon>
        <taxon>Agaricales</taxon>
        <taxon>Agaricineae</taxon>
        <taxon>Agaricaceae</taxon>
        <taxon>Agaricus</taxon>
    </lineage>
</organism>
<dbReference type="InterPro" id="IPR013240">
    <property type="entry name" value="DNA-dir_RNA_pol1_su_RPA34"/>
</dbReference>
<evidence type="ECO:0000313" key="2">
    <source>
        <dbReference type="EMBL" id="KAF7777857.1"/>
    </source>
</evidence>
<feature type="region of interest" description="Disordered" evidence="1">
    <location>
        <begin position="1"/>
        <end position="65"/>
    </location>
</feature>
<evidence type="ECO:0000313" key="3">
    <source>
        <dbReference type="Proteomes" id="UP000629468"/>
    </source>
</evidence>
<feature type="region of interest" description="Disordered" evidence="1">
    <location>
        <begin position="183"/>
        <end position="332"/>
    </location>
</feature>
<feature type="compositionally biased region" description="Basic residues" evidence="1">
    <location>
        <begin position="9"/>
        <end position="19"/>
    </location>
</feature>
<name>A0A8H7F5R2_AGABI</name>
<feature type="compositionally biased region" description="Basic and acidic residues" evidence="1">
    <location>
        <begin position="27"/>
        <end position="39"/>
    </location>
</feature>
<dbReference type="Proteomes" id="UP000629468">
    <property type="component" value="Unassembled WGS sequence"/>
</dbReference>
<feature type="compositionally biased region" description="Low complexity" evidence="1">
    <location>
        <begin position="184"/>
        <end position="201"/>
    </location>
</feature>
<feature type="compositionally biased region" description="Acidic residues" evidence="1">
    <location>
        <begin position="56"/>
        <end position="65"/>
    </location>
</feature>
<gene>
    <name evidence="2" type="ORF">Agabi119p4_3929</name>
</gene>
<dbReference type="Gene3D" id="6.20.250.70">
    <property type="match status" value="1"/>
</dbReference>
<dbReference type="EMBL" id="JABXXO010000005">
    <property type="protein sequence ID" value="KAF7777857.1"/>
    <property type="molecule type" value="Genomic_DNA"/>
</dbReference>
<dbReference type="AlphaFoldDB" id="A0A8H7F5R2"/>
<feature type="compositionally biased region" description="Basic and acidic residues" evidence="1">
    <location>
        <begin position="266"/>
        <end position="275"/>
    </location>
</feature>
<protein>
    <submittedName>
        <fullName evidence="2">Uncharacterized protein</fullName>
    </submittedName>
</protein>
<comment type="caution">
    <text evidence="2">The sequence shown here is derived from an EMBL/GenBank/DDBJ whole genome shotgun (WGS) entry which is preliminary data.</text>
</comment>
<dbReference type="Pfam" id="PF08208">
    <property type="entry name" value="RNA_polI_A34"/>
    <property type="match status" value="1"/>
</dbReference>
<proteinExistence type="predicted"/>
<sequence>MPAVASSSKSKKSKSHKSSQKNAVTTRVEEPSARNEGRDTNWGYQPPTDAEPIDSTNEDYGEFDWDAVQEDEDVEVWVIRVPESIKPKHLEGLSFDLDEPTSSPSRRKKRTTALIGSLKRKHNSYDIWSLGDDHDEDQGEKTTEPTSLIGGDELKSLSCLLPRNTKNGKLYAAPKPIARHILVSAQPAQPTTTSTDSDSPTEMVYTNPPRENYPPELLTHRFMPYGSLVKTSTDSDNDEDENDTAVTSRMDNEVVMTEVDSNVESDVAKKEERAIKSSSSKKKDKKVEEEEDIEVEEERQKEKKEKKKSGRKRKGEEGVSPKKSKKSKTASV</sequence>
<feature type="region of interest" description="Disordered" evidence="1">
    <location>
        <begin position="127"/>
        <end position="150"/>
    </location>
</feature>
<feature type="compositionally biased region" description="Basic residues" evidence="1">
    <location>
        <begin position="304"/>
        <end position="313"/>
    </location>
</feature>
<feature type="region of interest" description="Disordered" evidence="1">
    <location>
        <begin position="89"/>
        <end position="115"/>
    </location>
</feature>
<feature type="compositionally biased region" description="Basic residues" evidence="1">
    <location>
        <begin position="322"/>
        <end position="332"/>
    </location>
</feature>
<accession>A0A8H7F5R2</accession>
<reference evidence="2 3" key="1">
    <citation type="journal article" name="Sci. Rep.">
        <title>Telomere-to-telomere assembled and centromere annotated genomes of the two main subspecies of the button mushroom Agaricus bisporus reveal especially polymorphic chromosome ends.</title>
        <authorList>
            <person name="Sonnenberg A.S.M."/>
            <person name="Sedaghat-Telgerd N."/>
            <person name="Lavrijssen B."/>
            <person name="Ohm R.A."/>
            <person name="Hendrickx P.M."/>
            <person name="Scholtmeijer K."/>
            <person name="Baars J.J.P."/>
            <person name="van Peer A."/>
        </authorList>
    </citation>
    <scope>NUCLEOTIDE SEQUENCE [LARGE SCALE GENOMIC DNA]</scope>
    <source>
        <strain evidence="2 3">H119_p4</strain>
    </source>
</reference>